<evidence type="ECO:0000313" key="2">
    <source>
        <dbReference type="EMBL" id="CUP09466.1"/>
    </source>
</evidence>
<proteinExistence type="predicted"/>
<sequence length="207" mass="22934">MERSELKFRAKEQLRGNWGIAIGAVLLAAIFTDFDVIYNIGERFGLDGLTFSVPVNLLSLFLGGVITTGLCKLLLNLATNIEKPKVENLFSYFNIYLKTLGLNILISLAVAIGTILFIVPGIIVALMFSQAFFILAEDSSKSITQCLSESTEMMKGYKADFFVLELSFIGWWIVAALTLGIGGLWVAPYQKLTEANYYLSLKGNKMY</sequence>
<evidence type="ECO:0000256" key="1">
    <source>
        <dbReference type="SAM" id="Phobius"/>
    </source>
</evidence>
<feature type="transmembrane region" description="Helical" evidence="1">
    <location>
        <begin position="60"/>
        <end position="79"/>
    </location>
</feature>
<keyword evidence="1" id="KW-0812">Transmembrane</keyword>
<dbReference type="InterPro" id="IPR010380">
    <property type="entry name" value="DUF975"/>
</dbReference>
<dbReference type="PANTHER" id="PTHR40076">
    <property type="entry name" value="MEMBRANE PROTEIN-RELATED"/>
    <property type="match status" value="1"/>
</dbReference>
<gene>
    <name evidence="2" type="ORF">ERS852471_02974</name>
</gene>
<keyword evidence="1" id="KW-1133">Transmembrane helix</keyword>
<accession>A0A174KG70</accession>
<protein>
    <submittedName>
        <fullName evidence="2">Putative integral membrane protein</fullName>
    </submittedName>
</protein>
<name>A0A174KG70_9CLOT</name>
<dbReference type="OrthoDB" id="9784844at2"/>
<dbReference type="AlphaFoldDB" id="A0A174KG70"/>
<feature type="transmembrane region" description="Helical" evidence="1">
    <location>
        <begin position="20"/>
        <end position="40"/>
    </location>
</feature>
<feature type="transmembrane region" description="Helical" evidence="1">
    <location>
        <begin position="168"/>
        <end position="187"/>
    </location>
</feature>
<dbReference type="Pfam" id="PF06161">
    <property type="entry name" value="DUF975"/>
    <property type="match status" value="1"/>
</dbReference>
<dbReference type="Proteomes" id="UP000095594">
    <property type="component" value="Unassembled WGS sequence"/>
</dbReference>
<feature type="transmembrane region" description="Helical" evidence="1">
    <location>
        <begin position="100"/>
        <end position="128"/>
    </location>
</feature>
<evidence type="ECO:0000313" key="3">
    <source>
        <dbReference type="Proteomes" id="UP000095594"/>
    </source>
</evidence>
<organism evidence="2 3">
    <name type="scientific">Clostridium disporicum</name>
    <dbReference type="NCBI Taxonomy" id="84024"/>
    <lineage>
        <taxon>Bacteria</taxon>
        <taxon>Bacillati</taxon>
        <taxon>Bacillota</taxon>
        <taxon>Clostridia</taxon>
        <taxon>Eubacteriales</taxon>
        <taxon>Clostridiaceae</taxon>
        <taxon>Clostridium</taxon>
    </lineage>
</organism>
<keyword evidence="1" id="KW-0472">Membrane</keyword>
<dbReference type="RefSeq" id="WP_055267896.1">
    <property type="nucleotide sequence ID" value="NZ_CABIXQ010000026.1"/>
</dbReference>
<reference evidence="2 3" key="1">
    <citation type="submission" date="2015-09" db="EMBL/GenBank/DDBJ databases">
        <authorList>
            <consortium name="Pathogen Informatics"/>
        </authorList>
    </citation>
    <scope>NUCLEOTIDE SEQUENCE [LARGE SCALE GENOMIC DNA]</scope>
    <source>
        <strain evidence="2 3">2789STDY5834856</strain>
    </source>
</reference>
<dbReference type="PANTHER" id="PTHR40076:SF1">
    <property type="entry name" value="MEMBRANE PROTEIN"/>
    <property type="match status" value="1"/>
</dbReference>
<dbReference type="EMBL" id="CYZX01000026">
    <property type="protein sequence ID" value="CUP09466.1"/>
    <property type="molecule type" value="Genomic_DNA"/>
</dbReference>